<sequence>MTLRLKPLDQQVILVTGASSGIGLVTAKRAAARGAKVMLVARGEAALAEAVHEIEAAGGAAACAVADVGDRAAVEAAAQAAVARFGRIDTWVNNAGVAIYARLLDTPADEHEQLFRTNYFGAVHGCEVAVRHLRDRGGALITVGSIGSELPSPVLGAYSASKHAVRAYVSALRMELGDAGVPVSVTLVMPAGIDTPIGQHAANHEGKGEAQIPPPTYDPVLVADAILDACTRPRREITVGGAGRAQVLFGLHFPSVMEWLAPKMAKSFTDDSKPQPRPSNLFRPVRGGQERSGERAPRQTSLYTAAARHPKTSAAVAAGVIGAAVWLRRRER</sequence>
<dbReference type="AlphaFoldDB" id="A0A1I6JUR0"/>
<organism evidence="6 7">
    <name type="scientific">Sphingomonas jatrophae</name>
    <dbReference type="NCBI Taxonomy" id="1166337"/>
    <lineage>
        <taxon>Bacteria</taxon>
        <taxon>Pseudomonadati</taxon>
        <taxon>Pseudomonadota</taxon>
        <taxon>Alphaproteobacteria</taxon>
        <taxon>Sphingomonadales</taxon>
        <taxon>Sphingomonadaceae</taxon>
        <taxon>Sphingomonas</taxon>
    </lineage>
</organism>
<feature type="compositionally biased region" description="Basic and acidic residues" evidence="4">
    <location>
        <begin position="288"/>
        <end position="297"/>
    </location>
</feature>
<comment type="similarity">
    <text evidence="1 3">Belongs to the short-chain dehydrogenases/reductases (SDR) family.</text>
</comment>
<evidence type="ECO:0000313" key="7">
    <source>
        <dbReference type="Proteomes" id="UP000198824"/>
    </source>
</evidence>
<feature type="region of interest" description="Disordered" evidence="4">
    <location>
        <begin position="267"/>
        <end position="299"/>
    </location>
</feature>
<evidence type="ECO:0000256" key="2">
    <source>
        <dbReference type="ARBA" id="ARBA00023002"/>
    </source>
</evidence>
<dbReference type="OrthoDB" id="9781689at2"/>
<proteinExistence type="inferred from homology"/>
<dbReference type="PANTHER" id="PTHR44196">
    <property type="entry name" value="DEHYDROGENASE/REDUCTASE SDR FAMILY MEMBER 7B"/>
    <property type="match status" value="1"/>
</dbReference>
<dbReference type="InterPro" id="IPR020904">
    <property type="entry name" value="Sc_DH/Rdtase_CS"/>
</dbReference>
<feature type="domain" description="Ketoreductase" evidence="5">
    <location>
        <begin position="11"/>
        <end position="199"/>
    </location>
</feature>
<evidence type="ECO:0000256" key="3">
    <source>
        <dbReference type="RuleBase" id="RU000363"/>
    </source>
</evidence>
<keyword evidence="7" id="KW-1185">Reference proteome</keyword>
<evidence type="ECO:0000256" key="1">
    <source>
        <dbReference type="ARBA" id="ARBA00006484"/>
    </source>
</evidence>
<dbReference type="PRINTS" id="PR00081">
    <property type="entry name" value="GDHRDH"/>
</dbReference>
<dbReference type="Pfam" id="PF00106">
    <property type="entry name" value="adh_short"/>
    <property type="match status" value="1"/>
</dbReference>
<dbReference type="STRING" id="1166337.SAMN05192580_0898"/>
<dbReference type="Gene3D" id="3.40.50.720">
    <property type="entry name" value="NAD(P)-binding Rossmann-like Domain"/>
    <property type="match status" value="1"/>
</dbReference>
<dbReference type="SUPFAM" id="SSF51735">
    <property type="entry name" value="NAD(P)-binding Rossmann-fold domains"/>
    <property type="match status" value="1"/>
</dbReference>
<accession>A0A1I6JUR0</accession>
<dbReference type="SMART" id="SM00822">
    <property type="entry name" value="PKS_KR"/>
    <property type="match status" value="1"/>
</dbReference>
<evidence type="ECO:0000313" key="6">
    <source>
        <dbReference type="EMBL" id="SFR82628.1"/>
    </source>
</evidence>
<dbReference type="PRINTS" id="PR00080">
    <property type="entry name" value="SDRFAMILY"/>
</dbReference>
<dbReference type="InterPro" id="IPR002347">
    <property type="entry name" value="SDR_fam"/>
</dbReference>
<dbReference type="NCBIfam" id="NF005495">
    <property type="entry name" value="PRK07109.1"/>
    <property type="match status" value="1"/>
</dbReference>
<keyword evidence="2" id="KW-0560">Oxidoreductase</keyword>
<dbReference type="PANTHER" id="PTHR44196:SF1">
    <property type="entry name" value="DEHYDROGENASE_REDUCTASE SDR FAMILY MEMBER 7B"/>
    <property type="match status" value="1"/>
</dbReference>
<evidence type="ECO:0000259" key="5">
    <source>
        <dbReference type="SMART" id="SM00822"/>
    </source>
</evidence>
<reference evidence="6 7" key="1">
    <citation type="submission" date="2016-10" db="EMBL/GenBank/DDBJ databases">
        <authorList>
            <person name="de Groot N.N."/>
        </authorList>
    </citation>
    <scope>NUCLEOTIDE SEQUENCE [LARGE SCALE GENOMIC DNA]</scope>
    <source>
        <strain evidence="6 7">S5-249</strain>
    </source>
</reference>
<name>A0A1I6JUR0_9SPHN</name>
<dbReference type="InterPro" id="IPR057326">
    <property type="entry name" value="KR_dom"/>
</dbReference>
<dbReference type="InterPro" id="IPR036291">
    <property type="entry name" value="NAD(P)-bd_dom_sf"/>
</dbReference>
<dbReference type="RefSeq" id="WP_093311279.1">
    <property type="nucleotide sequence ID" value="NZ_FOZG01000001.1"/>
</dbReference>
<dbReference type="GO" id="GO:0016491">
    <property type="term" value="F:oxidoreductase activity"/>
    <property type="evidence" value="ECO:0007669"/>
    <property type="project" value="UniProtKB-KW"/>
</dbReference>
<dbReference type="EMBL" id="FOZG01000001">
    <property type="protein sequence ID" value="SFR82628.1"/>
    <property type="molecule type" value="Genomic_DNA"/>
</dbReference>
<evidence type="ECO:0000256" key="4">
    <source>
        <dbReference type="SAM" id="MobiDB-lite"/>
    </source>
</evidence>
<dbReference type="GO" id="GO:0016020">
    <property type="term" value="C:membrane"/>
    <property type="evidence" value="ECO:0007669"/>
    <property type="project" value="TreeGrafter"/>
</dbReference>
<dbReference type="PROSITE" id="PS00061">
    <property type="entry name" value="ADH_SHORT"/>
    <property type="match status" value="1"/>
</dbReference>
<protein>
    <submittedName>
        <fullName evidence="6">Short-chain dehydrogenase</fullName>
    </submittedName>
</protein>
<gene>
    <name evidence="6" type="ORF">SAMN05192580_0898</name>
</gene>
<dbReference type="Proteomes" id="UP000198824">
    <property type="component" value="Unassembled WGS sequence"/>
</dbReference>